<dbReference type="eggNOG" id="KOG2177">
    <property type="taxonomic scope" value="Eukaryota"/>
</dbReference>
<sequence>MALKKEGDIAPNPADTSVVVVADTGNNALRLVALGRQGGPLVEGICTKSFAASASWLHPKGICPLPSGLLVCDSGHHRIRSVSYDGERVVAFAGSGKRGHRDGPVQVAQFDTPCSICVCPSDKSIIVADSGNNAVRRIANGMVTTLAGGSGPDRAGGFVDGESEGAKFRRPTFVMFDKEETLLVIDSGNHCLRVMSPDWKEVRTLAGGPKAGGTDGAVDTCELNHPEASCLLEDGSILIADRENNKIRRLDGDLRSLSSWAGNGCWGATDGLIEESTFNKPCGVCCLEDGTIVISDSGNNCIRLV</sequence>
<feature type="non-terminal residue" evidence="1">
    <location>
        <position position="305"/>
    </location>
</feature>
<gene>
    <name evidence="1" type="ORF">GUITHDRAFT_63359</name>
</gene>
<reference evidence="2" key="3">
    <citation type="submission" date="2015-06" db="UniProtKB">
        <authorList>
            <consortium name="EnsemblProtists"/>
        </authorList>
    </citation>
    <scope>IDENTIFICATION</scope>
</reference>
<dbReference type="EMBL" id="JH992967">
    <property type="protein sequence ID" value="EKX54543.1"/>
    <property type="molecule type" value="Genomic_DNA"/>
</dbReference>
<dbReference type="PANTHER" id="PTHR46388">
    <property type="entry name" value="NHL REPEAT-CONTAINING PROTEIN 2"/>
    <property type="match status" value="1"/>
</dbReference>
<dbReference type="OrthoDB" id="109250at2759"/>
<dbReference type="AlphaFoldDB" id="L1K2E1"/>
<dbReference type="PANTHER" id="PTHR46388:SF2">
    <property type="entry name" value="NHL REPEAT-CONTAINING PROTEIN 2"/>
    <property type="match status" value="1"/>
</dbReference>
<protein>
    <recommendedName>
        <fullName evidence="4">NHL repeat-containing protein</fullName>
    </recommendedName>
</protein>
<evidence type="ECO:0000313" key="3">
    <source>
        <dbReference type="Proteomes" id="UP000011087"/>
    </source>
</evidence>
<dbReference type="KEGG" id="gtt:GUITHDRAFT_63359"/>
<proteinExistence type="predicted"/>
<dbReference type="Proteomes" id="UP000011087">
    <property type="component" value="Unassembled WGS sequence"/>
</dbReference>
<evidence type="ECO:0000313" key="2">
    <source>
        <dbReference type="EnsemblProtists" id="EKX54543"/>
    </source>
</evidence>
<dbReference type="STRING" id="905079.L1K2E1"/>
<accession>L1K2E1</accession>
<dbReference type="OMA" id="ARNCLYV"/>
<evidence type="ECO:0008006" key="4">
    <source>
        <dbReference type="Google" id="ProtNLM"/>
    </source>
</evidence>
<dbReference type="HOGENOM" id="CLU_913975_0_0_1"/>
<evidence type="ECO:0000313" key="1">
    <source>
        <dbReference type="EMBL" id="EKX54543.1"/>
    </source>
</evidence>
<dbReference type="EnsemblProtists" id="EKX54543">
    <property type="protein sequence ID" value="EKX54543"/>
    <property type="gene ID" value="GUITHDRAFT_63359"/>
</dbReference>
<reference evidence="1 3" key="1">
    <citation type="journal article" date="2012" name="Nature">
        <title>Algal genomes reveal evolutionary mosaicism and the fate of nucleomorphs.</title>
        <authorList>
            <consortium name="DOE Joint Genome Institute"/>
            <person name="Curtis B.A."/>
            <person name="Tanifuji G."/>
            <person name="Burki F."/>
            <person name="Gruber A."/>
            <person name="Irimia M."/>
            <person name="Maruyama S."/>
            <person name="Arias M.C."/>
            <person name="Ball S.G."/>
            <person name="Gile G.H."/>
            <person name="Hirakawa Y."/>
            <person name="Hopkins J.F."/>
            <person name="Kuo A."/>
            <person name="Rensing S.A."/>
            <person name="Schmutz J."/>
            <person name="Symeonidi A."/>
            <person name="Elias M."/>
            <person name="Eveleigh R.J."/>
            <person name="Herman E.K."/>
            <person name="Klute M.J."/>
            <person name="Nakayama T."/>
            <person name="Obornik M."/>
            <person name="Reyes-Prieto A."/>
            <person name="Armbrust E.V."/>
            <person name="Aves S.J."/>
            <person name="Beiko R.G."/>
            <person name="Coutinho P."/>
            <person name="Dacks J.B."/>
            <person name="Durnford D.G."/>
            <person name="Fast N.M."/>
            <person name="Green B.R."/>
            <person name="Grisdale C.J."/>
            <person name="Hempel F."/>
            <person name="Henrissat B."/>
            <person name="Hoppner M.P."/>
            <person name="Ishida K."/>
            <person name="Kim E."/>
            <person name="Koreny L."/>
            <person name="Kroth P.G."/>
            <person name="Liu Y."/>
            <person name="Malik S.B."/>
            <person name="Maier U.G."/>
            <person name="McRose D."/>
            <person name="Mock T."/>
            <person name="Neilson J.A."/>
            <person name="Onodera N.T."/>
            <person name="Poole A.M."/>
            <person name="Pritham E.J."/>
            <person name="Richards T.A."/>
            <person name="Rocap G."/>
            <person name="Roy S.W."/>
            <person name="Sarai C."/>
            <person name="Schaack S."/>
            <person name="Shirato S."/>
            <person name="Slamovits C.H."/>
            <person name="Spencer D.F."/>
            <person name="Suzuki S."/>
            <person name="Worden A.Z."/>
            <person name="Zauner S."/>
            <person name="Barry K."/>
            <person name="Bell C."/>
            <person name="Bharti A.K."/>
            <person name="Crow J.A."/>
            <person name="Grimwood J."/>
            <person name="Kramer R."/>
            <person name="Lindquist E."/>
            <person name="Lucas S."/>
            <person name="Salamov A."/>
            <person name="McFadden G.I."/>
            <person name="Lane C.E."/>
            <person name="Keeling P.J."/>
            <person name="Gray M.W."/>
            <person name="Grigoriev I.V."/>
            <person name="Archibald J.M."/>
        </authorList>
    </citation>
    <scope>NUCLEOTIDE SEQUENCE</scope>
    <source>
        <strain evidence="1 3">CCMP2712</strain>
    </source>
</reference>
<organism evidence="1">
    <name type="scientific">Guillardia theta (strain CCMP2712)</name>
    <name type="common">Cryptophyte</name>
    <dbReference type="NCBI Taxonomy" id="905079"/>
    <lineage>
        <taxon>Eukaryota</taxon>
        <taxon>Cryptophyceae</taxon>
        <taxon>Pyrenomonadales</taxon>
        <taxon>Geminigeraceae</taxon>
        <taxon>Guillardia</taxon>
    </lineage>
</organism>
<keyword evidence="3" id="KW-1185">Reference proteome</keyword>
<dbReference type="InterPro" id="IPR011042">
    <property type="entry name" value="6-blade_b-propeller_TolB-like"/>
</dbReference>
<dbReference type="SUPFAM" id="SSF101898">
    <property type="entry name" value="NHL repeat"/>
    <property type="match status" value="1"/>
</dbReference>
<name>L1K2E1_GUITC</name>
<dbReference type="RefSeq" id="XP_005841523.1">
    <property type="nucleotide sequence ID" value="XM_005841466.1"/>
</dbReference>
<reference evidence="3" key="2">
    <citation type="submission" date="2012-11" db="EMBL/GenBank/DDBJ databases">
        <authorList>
            <person name="Kuo A."/>
            <person name="Curtis B.A."/>
            <person name="Tanifuji G."/>
            <person name="Burki F."/>
            <person name="Gruber A."/>
            <person name="Irimia M."/>
            <person name="Maruyama S."/>
            <person name="Arias M.C."/>
            <person name="Ball S.G."/>
            <person name="Gile G.H."/>
            <person name="Hirakawa Y."/>
            <person name="Hopkins J.F."/>
            <person name="Rensing S.A."/>
            <person name="Schmutz J."/>
            <person name="Symeonidi A."/>
            <person name="Elias M."/>
            <person name="Eveleigh R.J."/>
            <person name="Herman E.K."/>
            <person name="Klute M.J."/>
            <person name="Nakayama T."/>
            <person name="Obornik M."/>
            <person name="Reyes-Prieto A."/>
            <person name="Armbrust E.V."/>
            <person name="Aves S.J."/>
            <person name="Beiko R.G."/>
            <person name="Coutinho P."/>
            <person name="Dacks J.B."/>
            <person name="Durnford D.G."/>
            <person name="Fast N.M."/>
            <person name="Green B.R."/>
            <person name="Grisdale C."/>
            <person name="Hempe F."/>
            <person name="Henrissat B."/>
            <person name="Hoppner M.P."/>
            <person name="Ishida K.-I."/>
            <person name="Kim E."/>
            <person name="Koreny L."/>
            <person name="Kroth P.G."/>
            <person name="Liu Y."/>
            <person name="Malik S.-B."/>
            <person name="Maier U.G."/>
            <person name="McRose D."/>
            <person name="Mock T."/>
            <person name="Neilson J.A."/>
            <person name="Onodera N.T."/>
            <person name="Poole A.M."/>
            <person name="Pritham E.J."/>
            <person name="Richards T.A."/>
            <person name="Rocap G."/>
            <person name="Roy S.W."/>
            <person name="Sarai C."/>
            <person name="Schaack S."/>
            <person name="Shirato S."/>
            <person name="Slamovits C.H."/>
            <person name="Spencer D.F."/>
            <person name="Suzuki S."/>
            <person name="Worden A.Z."/>
            <person name="Zauner S."/>
            <person name="Barry K."/>
            <person name="Bell C."/>
            <person name="Bharti A.K."/>
            <person name="Crow J.A."/>
            <person name="Grimwood J."/>
            <person name="Kramer R."/>
            <person name="Lindquist E."/>
            <person name="Lucas S."/>
            <person name="Salamov A."/>
            <person name="McFadden G.I."/>
            <person name="Lane C.E."/>
            <person name="Keeling P.J."/>
            <person name="Gray M.W."/>
            <person name="Grigoriev I.V."/>
            <person name="Archibald J.M."/>
        </authorList>
    </citation>
    <scope>NUCLEOTIDE SEQUENCE</scope>
    <source>
        <strain evidence="3">CCMP2712</strain>
    </source>
</reference>
<dbReference type="Gene3D" id="2.120.10.30">
    <property type="entry name" value="TolB, C-terminal domain"/>
    <property type="match status" value="2"/>
</dbReference>
<dbReference type="GeneID" id="17311305"/>
<dbReference type="PaxDb" id="55529-EKX54543"/>